<dbReference type="Proteomes" id="UP001322785">
    <property type="component" value="Plasmid pRinCIP108029a"/>
</dbReference>
<dbReference type="Gene3D" id="1.20.58.220">
    <property type="entry name" value="Phosphate transport system protein phou homolog 2, domain 2"/>
    <property type="match status" value="1"/>
</dbReference>
<geneLocation type="plasmid" evidence="2 3">
    <name>pRinCIP108029a</name>
</geneLocation>
<dbReference type="EMBL" id="CP140639">
    <property type="protein sequence ID" value="WRW37708.1"/>
    <property type="molecule type" value="Genomic_DNA"/>
</dbReference>
<proteinExistence type="predicted"/>
<keyword evidence="3" id="KW-1185">Reference proteome</keyword>
<dbReference type="InterPro" id="IPR026022">
    <property type="entry name" value="PhoU_dom"/>
</dbReference>
<name>A0ABZ1DNA8_9HYPH</name>
<gene>
    <name evidence="2" type="ORF">U5G49_007322</name>
</gene>
<dbReference type="Pfam" id="PF01895">
    <property type="entry name" value="PhoU"/>
    <property type="match status" value="1"/>
</dbReference>
<evidence type="ECO:0000259" key="1">
    <source>
        <dbReference type="Pfam" id="PF01895"/>
    </source>
</evidence>
<evidence type="ECO:0000313" key="3">
    <source>
        <dbReference type="Proteomes" id="UP001322785"/>
    </source>
</evidence>
<feature type="domain" description="PhoU" evidence="1">
    <location>
        <begin position="68"/>
        <end position="151"/>
    </location>
</feature>
<reference evidence="2 3" key="1">
    <citation type="submission" date="2023-12" db="EMBL/GenBank/DDBJ databases">
        <authorList>
            <person name="Menendez E."/>
            <person name="Kaur S."/>
            <person name="Flores-Felix J.D."/>
            <person name="diCenzo G.C."/>
            <person name="Peix A."/>
            <person name="Velazquez E."/>
        </authorList>
    </citation>
    <scope>NUCLEOTIDE SEQUENCE [LARGE SCALE GENOMIC DNA]</scope>
    <source>
        <strain evidence="2 3">CIP 108029</strain>
        <plasmid evidence="2 3">pRinCIP108029a</plasmid>
    </source>
</reference>
<protein>
    <submittedName>
        <fullName evidence="2">PhoU domain-containing protein</fullName>
    </submittedName>
</protein>
<keyword evidence="2" id="KW-0614">Plasmid</keyword>
<accession>A0ABZ1DNA8</accession>
<dbReference type="InterPro" id="IPR038078">
    <property type="entry name" value="PhoU-like_sf"/>
</dbReference>
<sequence length="177" mass="19864">MNSAVKLYLARLNSSALDEADEQRSNEIIGYATNLEPIGDIVDRNLRDLVDKKIRNQLSFSAEGAAEIEELYRVTLENLRLAQSILVTGDLQLARQLVESKVEIRNLEERSAANHMARLRDGMIDSLQTCSLHLDILRDLKRINAHIAAIAYPILKRQGALRESRVMTGRQIAAIST</sequence>
<evidence type="ECO:0000313" key="2">
    <source>
        <dbReference type="EMBL" id="WRW37708.1"/>
    </source>
</evidence>
<dbReference type="SUPFAM" id="SSF109755">
    <property type="entry name" value="PhoU-like"/>
    <property type="match status" value="1"/>
</dbReference>
<organism evidence="2 3">
    <name type="scientific">Rhizobium indigoferae</name>
    <dbReference type="NCBI Taxonomy" id="158891"/>
    <lineage>
        <taxon>Bacteria</taxon>
        <taxon>Pseudomonadati</taxon>
        <taxon>Pseudomonadota</taxon>
        <taxon>Alphaproteobacteria</taxon>
        <taxon>Hyphomicrobiales</taxon>
        <taxon>Rhizobiaceae</taxon>
        <taxon>Rhizobium/Agrobacterium group</taxon>
        <taxon>Rhizobium</taxon>
    </lineage>
</organism>
<dbReference type="RefSeq" id="WP_246289367.1">
    <property type="nucleotide sequence ID" value="NZ_BSOQ01000059.1"/>
</dbReference>